<sequence length="388" mass="43852">MVRIDIRIRKVAPPVESPRTHPANMAKICQLMPFAKLPPPRGARELRMRPPDTWSSTWPCAPTFPCRATTYAETVKWRSRLNCTTAFLADNPHFDRVQANARLHTPRFRPVVTSGATAAAMLPSRSKSESTLSLDKNHWTYAMTRCAMEHQSSTRISRLSTLPDLRDDEVDGIRPHSCPVVNKMPKIQQRFRHPGTAALIVQTDREVPMWSSLQEADHVTSGSFTCRQVPLTPVASIESSAVFGVDTPRSIDLAPPSDDDHDDLDRCVYTTPTNQMLHYYISANGSERDFDGTSLLSQTPRDEEQRINAIALPEVDTCRVPDDGHRGRDVMPPFLPRTLVFRKSGRHFTRTRTGTGERTMSFQDNQFVRIQKPALLTARTLTGRKRER</sequence>
<protein>
    <submittedName>
        <fullName evidence="1">Uncharacterized protein</fullName>
    </submittedName>
</protein>
<gene>
    <name evidence="1" type="ORF">NP493_1480g00020</name>
</gene>
<accession>A0AAD9K1D4</accession>
<dbReference type="EMBL" id="JAODUO010001478">
    <property type="protein sequence ID" value="KAK2163144.1"/>
    <property type="molecule type" value="Genomic_DNA"/>
</dbReference>
<comment type="caution">
    <text evidence="1">The sequence shown here is derived from an EMBL/GenBank/DDBJ whole genome shotgun (WGS) entry which is preliminary data.</text>
</comment>
<keyword evidence="2" id="KW-1185">Reference proteome</keyword>
<proteinExistence type="predicted"/>
<dbReference type="AlphaFoldDB" id="A0AAD9K1D4"/>
<dbReference type="Proteomes" id="UP001209878">
    <property type="component" value="Unassembled WGS sequence"/>
</dbReference>
<organism evidence="1 2">
    <name type="scientific">Ridgeia piscesae</name>
    <name type="common">Tubeworm</name>
    <dbReference type="NCBI Taxonomy" id="27915"/>
    <lineage>
        <taxon>Eukaryota</taxon>
        <taxon>Metazoa</taxon>
        <taxon>Spiralia</taxon>
        <taxon>Lophotrochozoa</taxon>
        <taxon>Annelida</taxon>
        <taxon>Polychaeta</taxon>
        <taxon>Sedentaria</taxon>
        <taxon>Canalipalpata</taxon>
        <taxon>Sabellida</taxon>
        <taxon>Siboglinidae</taxon>
        <taxon>Ridgeia</taxon>
    </lineage>
</organism>
<evidence type="ECO:0000313" key="1">
    <source>
        <dbReference type="EMBL" id="KAK2163144.1"/>
    </source>
</evidence>
<reference evidence="1" key="1">
    <citation type="journal article" date="2023" name="Mol. Biol. Evol.">
        <title>Third-Generation Sequencing Reveals the Adaptive Role of the Epigenome in Three Deep-Sea Polychaetes.</title>
        <authorList>
            <person name="Perez M."/>
            <person name="Aroh O."/>
            <person name="Sun Y."/>
            <person name="Lan Y."/>
            <person name="Juniper S.K."/>
            <person name="Young C.R."/>
            <person name="Angers B."/>
            <person name="Qian P.Y."/>
        </authorList>
    </citation>
    <scope>NUCLEOTIDE SEQUENCE</scope>
    <source>
        <strain evidence="1">R07B-5</strain>
    </source>
</reference>
<name>A0AAD9K1D4_RIDPI</name>
<evidence type="ECO:0000313" key="2">
    <source>
        <dbReference type="Proteomes" id="UP001209878"/>
    </source>
</evidence>